<protein>
    <submittedName>
        <fullName evidence="2">Uncharacterized protein</fullName>
    </submittedName>
</protein>
<name>A0A0F7L6C4_9VIRU</name>
<accession>A0A0F7L6C4</accession>
<evidence type="ECO:0000256" key="1">
    <source>
        <dbReference type="SAM" id="MobiDB-lite"/>
    </source>
</evidence>
<reference evidence="2" key="1">
    <citation type="journal article" date="2015" name="Front. Microbiol.">
        <title>Combining genomic sequencing methods to explore viral diversity and reveal potential virus-host interactions.</title>
        <authorList>
            <person name="Chow C.E."/>
            <person name="Winget D.M."/>
            <person name="White R.A.III."/>
            <person name="Hallam S.J."/>
            <person name="Suttle C.A."/>
        </authorList>
    </citation>
    <scope>NUCLEOTIDE SEQUENCE</scope>
    <source>
        <strain evidence="2">Oxic1_6</strain>
    </source>
</reference>
<evidence type="ECO:0000313" key="2">
    <source>
        <dbReference type="EMBL" id="AKH48124.1"/>
    </source>
</evidence>
<dbReference type="EMBL" id="KR029601">
    <property type="protein sequence ID" value="AKH48124.1"/>
    <property type="molecule type" value="Genomic_DNA"/>
</dbReference>
<sequence>MRGGSDRWCAEPASRRRSSWPSGLPGCGRKRCGRCRGRLESGCCWSFSLSPRRGLVCCVPPMS</sequence>
<organism evidence="2">
    <name type="scientific">uncultured marine virus</name>
    <dbReference type="NCBI Taxonomy" id="186617"/>
    <lineage>
        <taxon>Viruses</taxon>
        <taxon>environmental samples</taxon>
    </lineage>
</organism>
<feature type="region of interest" description="Disordered" evidence="1">
    <location>
        <begin position="1"/>
        <end position="27"/>
    </location>
</feature>
<reference evidence="2" key="2">
    <citation type="submission" date="2015-03" db="EMBL/GenBank/DDBJ databases">
        <authorList>
            <person name="Chow C.-E.T."/>
            <person name="Winget D.M."/>
            <person name="White R.A.III."/>
            <person name="Hallam S.J."/>
            <person name="Suttle C.A."/>
        </authorList>
    </citation>
    <scope>NUCLEOTIDE SEQUENCE</scope>
    <source>
        <strain evidence="2">Oxic1_6</strain>
    </source>
</reference>
<proteinExistence type="predicted"/>